<keyword evidence="3" id="KW-1185">Reference proteome</keyword>
<dbReference type="EMBL" id="QJKJ01015689">
    <property type="protein sequence ID" value="RDX62102.1"/>
    <property type="molecule type" value="Genomic_DNA"/>
</dbReference>
<evidence type="ECO:0008006" key="4">
    <source>
        <dbReference type="Google" id="ProtNLM"/>
    </source>
</evidence>
<dbReference type="Proteomes" id="UP000257109">
    <property type="component" value="Unassembled WGS sequence"/>
</dbReference>
<protein>
    <recommendedName>
        <fullName evidence="4">G-patch domain-containing protein</fullName>
    </recommendedName>
</protein>
<feature type="region of interest" description="Disordered" evidence="1">
    <location>
        <begin position="324"/>
        <end position="349"/>
    </location>
</feature>
<reference evidence="2" key="1">
    <citation type="submission" date="2018-05" db="EMBL/GenBank/DDBJ databases">
        <title>Draft genome of Mucuna pruriens seed.</title>
        <authorList>
            <person name="Nnadi N.E."/>
            <person name="Vos R."/>
            <person name="Hasami M.H."/>
            <person name="Devisetty U.K."/>
            <person name="Aguiy J.C."/>
        </authorList>
    </citation>
    <scope>NUCLEOTIDE SEQUENCE [LARGE SCALE GENOMIC DNA]</scope>
    <source>
        <strain evidence="2">JCA_2017</strain>
    </source>
</reference>
<evidence type="ECO:0000313" key="3">
    <source>
        <dbReference type="Proteomes" id="UP000257109"/>
    </source>
</evidence>
<accession>A0A371E7T5</accession>
<evidence type="ECO:0000256" key="1">
    <source>
        <dbReference type="SAM" id="MobiDB-lite"/>
    </source>
</evidence>
<proteinExistence type="predicted"/>
<evidence type="ECO:0000313" key="2">
    <source>
        <dbReference type="EMBL" id="RDX62102.1"/>
    </source>
</evidence>
<feature type="compositionally biased region" description="Basic residues" evidence="1">
    <location>
        <begin position="331"/>
        <end position="340"/>
    </location>
</feature>
<dbReference type="PANTHER" id="PTHR33240:SF15">
    <property type="entry name" value="GAG-PRO-LIKE PROTEIN"/>
    <property type="match status" value="1"/>
</dbReference>
<feature type="region of interest" description="Disordered" evidence="1">
    <location>
        <begin position="130"/>
        <end position="150"/>
    </location>
</feature>
<dbReference type="STRING" id="157652.A0A371E7T5"/>
<comment type="caution">
    <text evidence="2">The sequence shown here is derived from an EMBL/GenBank/DDBJ whole genome shotgun (WGS) entry which is preliminary data.</text>
</comment>
<dbReference type="AlphaFoldDB" id="A0A371E7T5"/>
<name>A0A371E7T5_MUCPR</name>
<sequence>MDIQPAYNCLLGRPWIHVAGAVPSSLHQKVKFIANGQLINVMGEKEMMEALETSFQALSDEAKRGEPKPSKAAIMAAKVLIRNDFEPGKGLGRRLNGIAELVAIQENPNKKIIIISLHIETSFQINNVALTPDDAGKSSRQDEGEDTEEEALKELERLLEQERPKLQSDAEELEVINLGEGEEIKEIWIGELIPPDLKQRLTKLLREYADIFARSYKDMPGLDTTIVKNRLPLIPDAVPIQQQLRRMKPKVALKIKEVEKQWNAGFLAVPISCRFARKTGRYGCALIIETSTERVQRMTFLYPTSTYWWTILLNTPIIPSWMGSPDTTKSRWPRRTKRKLPSSPRVERSVIRSCRLDSKK</sequence>
<dbReference type="PANTHER" id="PTHR33240">
    <property type="entry name" value="OS08G0508500 PROTEIN"/>
    <property type="match status" value="1"/>
</dbReference>
<gene>
    <name evidence="2" type="ORF">CR513_59603</name>
</gene>
<dbReference type="OrthoDB" id="1741399at2759"/>
<feature type="non-terminal residue" evidence="2">
    <location>
        <position position="1"/>
    </location>
</feature>
<organism evidence="2 3">
    <name type="scientific">Mucuna pruriens</name>
    <name type="common">Velvet bean</name>
    <name type="synonym">Dolichos pruriens</name>
    <dbReference type="NCBI Taxonomy" id="157652"/>
    <lineage>
        <taxon>Eukaryota</taxon>
        <taxon>Viridiplantae</taxon>
        <taxon>Streptophyta</taxon>
        <taxon>Embryophyta</taxon>
        <taxon>Tracheophyta</taxon>
        <taxon>Spermatophyta</taxon>
        <taxon>Magnoliopsida</taxon>
        <taxon>eudicotyledons</taxon>
        <taxon>Gunneridae</taxon>
        <taxon>Pentapetalae</taxon>
        <taxon>rosids</taxon>
        <taxon>fabids</taxon>
        <taxon>Fabales</taxon>
        <taxon>Fabaceae</taxon>
        <taxon>Papilionoideae</taxon>
        <taxon>50 kb inversion clade</taxon>
        <taxon>NPAAA clade</taxon>
        <taxon>indigoferoid/millettioid clade</taxon>
        <taxon>Phaseoleae</taxon>
        <taxon>Mucuna</taxon>
    </lineage>
</organism>